<dbReference type="PROSITE" id="PS50045">
    <property type="entry name" value="SIGMA54_INTERACT_4"/>
    <property type="match status" value="1"/>
</dbReference>
<dbReference type="SUPFAM" id="SSF46689">
    <property type="entry name" value="Homeodomain-like"/>
    <property type="match status" value="1"/>
</dbReference>
<keyword evidence="1" id="KW-0547">Nucleotide-binding</keyword>
<dbReference type="Proteomes" id="UP000194798">
    <property type="component" value="Unassembled WGS sequence"/>
</dbReference>
<dbReference type="Pfam" id="PF00072">
    <property type="entry name" value="Response_reg"/>
    <property type="match status" value="1"/>
</dbReference>
<evidence type="ECO:0000256" key="4">
    <source>
        <dbReference type="ARBA" id="ARBA00023163"/>
    </source>
</evidence>
<dbReference type="Pfam" id="PF02954">
    <property type="entry name" value="HTH_8"/>
    <property type="match status" value="1"/>
</dbReference>
<keyword evidence="4" id="KW-0804">Transcription</keyword>
<feature type="domain" description="Sigma-54 factor interaction" evidence="6">
    <location>
        <begin position="160"/>
        <end position="388"/>
    </location>
</feature>
<dbReference type="SUPFAM" id="SSF52540">
    <property type="entry name" value="P-loop containing nucleoside triphosphate hydrolases"/>
    <property type="match status" value="1"/>
</dbReference>
<dbReference type="GO" id="GO:0006355">
    <property type="term" value="P:regulation of DNA-templated transcription"/>
    <property type="evidence" value="ECO:0007669"/>
    <property type="project" value="InterPro"/>
</dbReference>
<dbReference type="Pfam" id="PF00158">
    <property type="entry name" value="Sigma54_activat"/>
    <property type="match status" value="1"/>
</dbReference>
<dbReference type="AlphaFoldDB" id="A0A251XC23"/>
<protein>
    <recommendedName>
        <fullName evidence="10">Sigma-54-dependent Fis family transcriptional regulator</fullName>
    </recommendedName>
</protein>
<keyword evidence="9" id="KW-1185">Reference proteome</keyword>
<evidence type="ECO:0000256" key="2">
    <source>
        <dbReference type="ARBA" id="ARBA00022840"/>
    </source>
</evidence>
<dbReference type="PANTHER" id="PTHR32071:SF91">
    <property type="entry name" value="TUNGSTATE-RESPONSIVE TWO COMPONENT SIGMA54-DEPENDENT SIGNAL TRANSDUCTION SYSTEM RESPONSE REGULATOR FIS FAMILY"/>
    <property type="match status" value="1"/>
</dbReference>
<dbReference type="SMART" id="SM00382">
    <property type="entry name" value="AAA"/>
    <property type="match status" value="1"/>
</dbReference>
<reference evidence="8 9" key="1">
    <citation type="submission" date="2016-12" db="EMBL/GenBank/DDBJ databases">
        <title>Thioflexothrix psekupsii D3 genome sequencing and assembly.</title>
        <authorList>
            <person name="Fomenkov A."/>
            <person name="Vincze T."/>
            <person name="Grabovich M."/>
            <person name="Anton B.P."/>
            <person name="Dubinina G."/>
            <person name="Orlova M."/>
            <person name="Belousova E."/>
            <person name="Roberts R.J."/>
        </authorList>
    </citation>
    <scope>NUCLEOTIDE SEQUENCE [LARGE SCALE GENOMIC DNA]</scope>
    <source>
        <strain evidence="8">D3</strain>
    </source>
</reference>
<dbReference type="InterPro" id="IPR003593">
    <property type="entry name" value="AAA+_ATPase"/>
</dbReference>
<dbReference type="InterPro" id="IPR002078">
    <property type="entry name" value="Sigma_54_int"/>
</dbReference>
<evidence type="ECO:0000256" key="1">
    <source>
        <dbReference type="ARBA" id="ARBA00022741"/>
    </source>
</evidence>
<dbReference type="Gene3D" id="1.10.10.60">
    <property type="entry name" value="Homeodomain-like"/>
    <property type="match status" value="1"/>
</dbReference>
<sequence length="469" mass="53245">MSPPSFSPLETAEQKAYPFAILLVQQEAETRHLLQHHLNPLCAFLETAINIQVAEALRKRYHFDLIVIELEEKSPDTGINWLHHLREQGINTAVIFTTANTSVELALRALRLGAVDFFIQPFGMAQIVAAVQRNLQHQSMQRENYLLRRQAEDFYRLEGILGQSEKIKQLCQVIRRIAPTPSTILIEGETGTGKELVARAIHQLSQRTGAFVAVNCGAISNELLESELFGHLRGAFTNAHQHREGLFHYAQQGTLFLDEIGEMPLAMQTKLLRTLEHKTIRPVGADQEIPVNTRIIAATNRRLIEAVKTGQFREDLFYRLNILTLTVPPLRERLEDLALLARYFSETLASQLGVAQLPLSYQDMAKLQQYHWPGNVRELKNIIERSLLLGKLPDDCFLESQSITPSPSIVTAAKTVFNDEYQAHEMPLSELEKSYLTWMLSRCQGNKSEAARRLGISRKTLDRKLQVDK</sequence>
<dbReference type="PRINTS" id="PR01590">
    <property type="entry name" value="HTHFIS"/>
</dbReference>
<dbReference type="GO" id="GO:0043565">
    <property type="term" value="F:sequence-specific DNA binding"/>
    <property type="evidence" value="ECO:0007669"/>
    <property type="project" value="InterPro"/>
</dbReference>
<dbReference type="Gene3D" id="3.40.50.300">
    <property type="entry name" value="P-loop containing nucleotide triphosphate hydrolases"/>
    <property type="match status" value="1"/>
</dbReference>
<dbReference type="InterPro" id="IPR058031">
    <property type="entry name" value="AAA_lid_NorR"/>
</dbReference>
<dbReference type="RefSeq" id="WP_086487298.1">
    <property type="nucleotide sequence ID" value="NZ_MSLT01000006.1"/>
</dbReference>
<dbReference type="InterPro" id="IPR025662">
    <property type="entry name" value="Sigma_54_int_dom_ATP-bd_1"/>
</dbReference>
<dbReference type="PROSITE" id="PS50110">
    <property type="entry name" value="RESPONSE_REGULATORY"/>
    <property type="match status" value="1"/>
</dbReference>
<evidence type="ECO:0008006" key="10">
    <source>
        <dbReference type="Google" id="ProtNLM"/>
    </source>
</evidence>
<comment type="caution">
    <text evidence="8">The sequence shown here is derived from an EMBL/GenBank/DDBJ whole genome shotgun (WGS) entry which is preliminary data.</text>
</comment>
<name>A0A251XC23_9GAMM</name>
<dbReference type="Pfam" id="PF25601">
    <property type="entry name" value="AAA_lid_14"/>
    <property type="match status" value="1"/>
</dbReference>
<dbReference type="SMART" id="SM00448">
    <property type="entry name" value="REC"/>
    <property type="match status" value="1"/>
</dbReference>
<dbReference type="InterPro" id="IPR027417">
    <property type="entry name" value="P-loop_NTPase"/>
</dbReference>
<dbReference type="InterPro" id="IPR002197">
    <property type="entry name" value="HTH_Fis"/>
</dbReference>
<evidence type="ECO:0000313" key="9">
    <source>
        <dbReference type="Proteomes" id="UP000194798"/>
    </source>
</evidence>
<keyword evidence="2" id="KW-0067">ATP-binding</keyword>
<dbReference type="FunFam" id="3.40.50.300:FF:000006">
    <property type="entry name" value="DNA-binding transcriptional regulator NtrC"/>
    <property type="match status" value="1"/>
</dbReference>
<dbReference type="GO" id="GO:0005524">
    <property type="term" value="F:ATP binding"/>
    <property type="evidence" value="ECO:0007669"/>
    <property type="project" value="UniProtKB-KW"/>
</dbReference>
<dbReference type="GO" id="GO:0000160">
    <property type="term" value="P:phosphorelay signal transduction system"/>
    <property type="evidence" value="ECO:0007669"/>
    <property type="project" value="InterPro"/>
</dbReference>
<dbReference type="InterPro" id="IPR001789">
    <property type="entry name" value="Sig_transdc_resp-reg_receiver"/>
</dbReference>
<evidence type="ECO:0000259" key="6">
    <source>
        <dbReference type="PROSITE" id="PS50045"/>
    </source>
</evidence>
<proteinExistence type="predicted"/>
<dbReference type="InterPro" id="IPR011006">
    <property type="entry name" value="CheY-like_superfamily"/>
</dbReference>
<dbReference type="InterPro" id="IPR025944">
    <property type="entry name" value="Sigma_54_int_dom_CS"/>
</dbReference>
<dbReference type="SUPFAM" id="SSF52172">
    <property type="entry name" value="CheY-like"/>
    <property type="match status" value="1"/>
</dbReference>
<organism evidence="8 9">
    <name type="scientific">Thioflexithrix psekupsensis</name>
    <dbReference type="NCBI Taxonomy" id="1570016"/>
    <lineage>
        <taxon>Bacteria</taxon>
        <taxon>Pseudomonadati</taxon>
        <taxon>Pseudomonadota</taxon>
        <taxon>Gammaproteobacteria</taxon>
        <taxon>Thiotrichales</taxon>
        <taxon>Thioflexithrix</taxon>
    </lineage>
</organism>
<accession>A0A251XC23</accession>
<dbReference type="Gene3D" id="1.10.8.60">
    <property type="match status" value="1"/>
</dbReference>
<dbReference type="InterPro" id="IPR009057">
    <property type="entry name" value="Homeodomain-like_sf"/>
</dbReference>
<dbReference type="OrthoDB" id="9804019at2"/>
<dbReference type="EMBL" id="MSLT01000006">
    <property type="protein sequence ID" value="OUD15697.1"/>
    <property type="molecule type" value="Genomic_DNA"/>
</dbReference>
<keyword evidence="3" id="KW-0805">Transcription regulation</keyword>
<dbReference type="PROSITE" id="PS00675">
    <property type="entry name" value="SIGMA54_INTERACT_1"/>
    <property type="match status" value="1"/>
</dbReference>
<evidence type="ECO:0000313" key="8">
    <source>
        <dbReference type="EMBL" id="OUD15697.1"/>
    </source>
</evidence>
<evidence type="ECO:0000256" key="5">
    <source>
        <dbReference type="PROSITE-ProRule" id="PRU00169"/>
    </source>
</evidence>
<evidence type="ECO:0000259" key="7">
    <source>
        <dbReference type="PROSITE" id="PS50110"/>
    </source>
</evidence>
<feature type="domain" description="Response regulatory" evidence="7">
    <location>
        <begin position="20"/>
        <end position="135"/>
    </location>
</feature>
<evidence type="ECO:0000256" key="3">
    <source>
        <dbReference type="ARBA" id="ARBA00023015"/>
    </source>
</evidence>
<dbReference type="Gene3D" id="3.40.50.2300">
    <property type="match status" value="1"/>
</dbReference>
<dbReference type="CDD" id="cd00009">
    <property type="entry name" value="AAA"/>
    <property type="match status" value="1"/>
</dbReference>
<gene>
    <name evidence="8" type="ORF">TPSD3_04070</name>
</gene>
<dbReference type="PROSITE" id="PS00688">
    <property type="entry name" value="SIGMA54_INTERACT_3"/>
    <property type="match status" value="1"/>
</dbReference>
<dbReference type="PANTHER" id="PTHR32071">
    <property type="entry name" value="TRANSCRIPTIONAL REGULATORY PROTEIN"/>
    <property type="match status" value="1"/>
</dbReference>
<comment type="caution">
    <text evidence="5">Lacks conserved residue(s) required for the propagation of feature annotation.</text>
</comment>